<sequence>MSILPPDRAIRSLAAAWSIKAWRDSFPNDTAQWYLNLYKTGDFRSGLPVTVSALLGTKLIGIGSLVSDDELPGSNEPGPWLAAIFVTPKHRRLGAGRMIVHELLDHAVALGYREVFAYTENKLQWYQKMDWEFLRTATVANHPVSVIKKSLY</sequence>
<dbReference type="InterPro" id="IPR016181">
    <property type="entry name" value="Acyl_CoA_acyltransferase"/>
</dbReference>
<dbReference type="InterPro" id="IPR000182">
    <property type="entry name" value="GNAT_dom"/>
</dbReference>
<evidence type="ECO:0000259" key="1">
    <source>
        <dbReference type="PROSITE" id="PS51186"/>
    </source>
</evidence>
<organism evidence="2">
    <name type="scientific">freshwater metagenome</name>
    <dbReference type="NCBI Taxonomy" id="449393"/>
    <lineage>
        <taxon>unclassified sequences</taxon>
        <taxon>metagenomes</taxon>
        <taxon>ecological metagenomes</taxon>
    </lineage>
</organism>
<name>A0A6J6EHN4_9ZZZZ</name>
<dbReference type="PROSITE" id="PS51186">
    <property type="entry name" value="GNAT"/>
    <property type="match status" value="1"/>
</dbReference>
<dbReference type="EMBL" id="CAEZTT010000037">
    <property type="protein sequence ID" value="CAB4573863.1"/>
    <property type="molecule type" value="Genomic_DNA"/>
</dbReference>
<dbReference type="Pfam" id="PF00583">
    <property type="entry name" value="Acetyltransf_1"/>
    <property type="match status" value="1"/>
</dbReference>
<reference evidence="2" key="1">
    <citation type="submission" date="2020-05" db="EMBL/GenBank/DDBJ databases">
        <authorList>
            <person name="Chiriac C."/>
            <person name="Salcher M."/>
            <person name="Ghai R."/>
            <person name="Kavagutti S V."/>
        </authorList>
    </citation>
    <scope>NUCLEOTIDE SEQUENCE</scope>
</reference>
<gene>
    <name evidence="2" type="ORF">UFOPK1726_00454</name>
</gene>
<dbReference type="CDD" id="cd04301">
    <property type="entry name" value="NAT_SF"/>
    <property type="match status" value="1"/>
</dbReference>
<dbReference type="SUPFAM" id="SSF55729">
    <property type="entry name" value="Acyl-CoA N-acyltransferases (Nat)"/>
    <property type="match status" value="1"/>
</dbReference>
<dbReference type="AlphaFoldDB" id="A0A6J6EHN4"/>
<accession>A0A6J6EHN4</accession>
<protein>
    <submittedName>
        <fullName evidence="2">Unannotated protein</fullName>
    </submittedName>
</protein>
<dbReference type="Gene3D" id="3.40.630.30">
    <property type="match status" value="1"/>
</dbReference>
<dbReference type="GO" id="GO:0016747">
    <property type="term" value="F:acyltransferase activity, transferring groups other than amino-acyl groups"/>
    <property type="evidence" value="ECO:0007669"/>
    <property type="project" value="InterPro"/>
</dbReference>
<proteinExistence type="predicted"/>
<feature type="domain" description="N-acetyltransferase" evidence="1">
    <location>
        <begin position="1"/>
        <end position="152"/>
    </location>
</feature>
<evidence type="ECO:0000313" key="2">
    <source>
        <dbReference type="EMBL" id="CAB4573863.1"/>
    </source>
</evidence>